<dbReference type="Proteomes" id="UP000095039">
    <property type="component" value="Unassembled WGS sequence"/>
</dbReference>
<evidence type="ECO:0000256" key="1">
    <source>
        <dbReference type="SAM" id="Phobius"/>
    </source>
</evidence>
<feature type="transmembrane region" description="Helical" evidence="1">
    <location>
        <begin position="15"/>
        <end position="33"/>
    </location>
</feature>
<keyword evidence="1" id="KW-1133">Transmembrane helix</keyword>
<evidence type="ECO:0008006" key="4">
    <source>
        <dbReference type="Google" id="ProtNLM"/>
    </source>
</evidence>
<dbReference type="RefSeq" id="WP_016962205.1">
    <property type="nucleotide sequence ID" value="NZ_AJWN02000040.1"/>
</dbReference>
<keyword evidence="3" id="KW-1185">Reference proteome</keyword>
<gene>
    <name evidence="2" type="ORF">A1OK_01695</name>
</gene>
<accession>A0A1E5CA03</accession>
<comment type="caution">
    <text evidence="2">The sequence shown here is derived from an EMBL/GenBank/DDBJ whole genome shotgun (WGS) entry which is preliminary data.</text>
</comment>
<proteinExistence type="predicted"/>
<protein>
    <recommendedName>
        <fullName evidence="4">DUF943 domain-containing protein</fullName>
    </recommendedName>
</protein>
<dbReference type="AlphaFoldDB" id="A0A1E5CA03"/>
<evidence type="ECO:0000313" key="3">
    <source>
        <dbReference type="Proteomes" id="UP000095039"/>
    </source>
</evidence>
<evidence type="ECO:0000313" key="2">
    <source>
        <dbReference type="EMBL" id="OEE62247.1"/>
    </source>
</evidence>
<name>A0A1E5CA03_9GAMM</name>
<dbReference type="EMBL" id="AJWN02000040">
    <property type="protein sequence ID" value="OEE62247.1"/>
    <property type="molecule type" value="Genomic_DNA"/>
</dbReference>
<sequence length="169" mass="19603">MAKLKHHLKKSNREYSVLAALIVLGLLMFLWNIKPFINGTGCKFKFNSESESLKSQGACIDGILTSVVHQKKSGRIYTKKYIWGYWGSDIFLYLISEKWQKPIDISNKKDIDLQDFQYDHVNFLSAKIFKSSEGKIYSVYDYPIDLIHEDNINGKFGFIDYKPKFIGVE</sequence>
<organism evidence="2 3">
    <name type="scientific">Enterovibrio norvegicus FF-454</name>
    <dbReference type="NCBI Taxonomy" id="1185651"/>
    <lineage>
        <taxon>Bacteria</taxon>
        <taxon>Pseudomonadati</taxon>
        <taxon>Pseudomonadota</taxon>
        <taxon>Gammaproteobacteria</taxon>
        <taxon>Vibrionales</taxon>
        <taxon>Vibrionaceae</taxon>
        <taxon>Enterovibrio</taxon>
    </lineage>
</organism>
<keyword evidence="1" id="KW-0812">Transmembrane</keyword>
<keyword evidence="1" id="KW-0472">Membrane</keyword>
<reference evidence="2 3" key="1">
    <citation type="journal article" date="2012" name="Science">
        <title>Ecological populations of bacteria act as socially cohesive units of antibiotic production and resistance.</title>
        <authorList>
            <person name="Cordero O.X."/>
            <person name="Wildschutte H."/>
            <person name="Kirkup B."/>
            <person name="Proehl S."/>
            <person name="Ngo L."/>
            <person name="Hussain F."/>
            <person name="Le Roux F."/>
            <person name="Mincer T."/>
            <person name="Polz M.F."/>
        </authorList>
    </citation>
    <scope>NUCLEOTIDE SEQUENCE [LARGE SCALE GENOMIC DNA]</scope>
    <source>
        <strain evidence="2 3">FF-454</strain>
    </source>
</reference>